<keyword evidence="12" id="KW-1185">Reference proteome</keyword>
<dbReference type="Gene3D" id="3.40.720.10">
    <property type="entry name" value="Alkaline Phosphatase, subunit A"/>
    <property type="match status" value="1"/>
</dbReference>
<feature type="transmembrane region" description="Helical" evidence="9">
    <location>
        <begin position="50"/>
        <end position="72"/>
    </location>
</feature>
<feature type="binding site" evidence="8">
    <location>
        <position position="493"/>
    </location>
    <ligand>
        <name>Mn(2+)</name>
        <dbReference type="ChEBI" id="CHEBI:29035"/>
    </ligand>
</feature>
<feature type="binding site" evidence="8">
    <location>
        <position position="283"/>
    </location>
    <ligand>
        <name>Mn(2+)</name>
        <dbReference type="ChEBI" id="CHEBI:29035"/>
    </ligand>
</feature>
<evidence type="ECO:0000256" key="3">
    <source>
        <dbReference type="ARBA" id="ARBA00022692"/>
    </source>
</evidence>
<evidence type="ECO:0000256" key="5">
    <source>
        <dbReference type="ARBA" id="ARBA00023136"/>
    </source>
</evidence>
<dbReference type="PANTHER" id="PTHR47371:SF3">
    <property type="entry name" value="PHOSPHOGLYCEROL TRANSFERASE I"/>
    <property type="match status" value="1"/>
</dbReference>
<keyword evidence="7" id="KW-0479">Metal-binding</keyword>
<dbReference type="EMBL" id="CP000698">
    <property type="protein sequence ID" value="ABQ25820.1"/>
    <property type="molecule type" value="Genomic_DNA"/>
</dbReference>
<feature type="transmembrane region" description="Helical" evidence="9">
    <location>
        <begin position="178"/>
        <end position="196"/>
    </location>
</feature>
<evidence type="ECO:0000313" key="12">
    <source>
        <dbReference type="Proteomes" id="UP000006695"/>
    </source>
</evidence>
<evidence type="ECO:0000256" key="8">
    <source>
        <dbReference type="PIRSR" id="PIRSR005091-3"/>
    </source>
</evidence>
<dbReference type="PANTHER" id="PTHR47371">
    <property type="entry name" value="LIPOTEICHOIC ACID SYNTHASE"/>
    <property type="match status" value="1"/>
</dbReference>
<keyword evidence="4 9" id="KW-1133">Transmembrane helix</keyword>
<feature type="binding site" evidence="8">
    <location>
        <position position="494"/>
    </location>
    <ligand>
        <name>Mn(2+)</name>
        <dbReference type="ChEBI" id="CHEBI:29035"/>
    </ligand>
</feature>
<dbReference type="InterPro" id="IPR000917">
    <property type="entry name" value="Sulfatase_N"/>
</dbReference>
<evidence type="ECO:0000256" key="4">
    <source>
        <dbReference type="ARBA" id="ARBA00022989"/>
    </source>
</evidence>
<keyword evidence="7" id="KW-0464">Manganese</keyword>
<dbReference type="OrthoDB" id="9760224at2"/>
<dbReference type="KEGG" id="gur:Gura_1625"/>
<keyword evidence="3 9" id="KW-0812">Transmembrane</keyword>
<dbReference type="SUPFAM" id="SSF53649">
    <property type="entry name" value="Alkaline phosphatase-like"/>
    <property type="match status" value="1"/>
</dbReference>
<feature type="transmembrane region" description="Helical" evidence="9">
    <location>
        <begin position="84"/>
        <end position="103"/>
    </location>
</feature>
<dbReference type="Pfam" id="PF00884">
    <property type="entry name" value="Sulfatase"/>
    <property type="match status" value="1"/>
</dbReference>
<accession>A5GEG5</accession>
<reference evidence="11 12" key="1">
    <citation type="submission" date="2007-05" db="EMBL/GenBank/DDBJ databases">
        <title>Complete sequence of Geobacter uraniireducens Rf4.</title>
        <authorList>
            <consortium name="US DOE Joint Genome Institute"/>
            <person name="Copeland A."/>
            <person name="Lucas S."/>
            <person name="Lapidus A."/>
            <person name="Barry K."/>
            <person name="Detter J.C."/>
            <person name="Glavina del Rio T."/>
            <person name="Hammon N."/>
            <person name="Israni S."/>
            <person name="Dalin E."/>
            <person name="Tice H."/>
            <person name="Pitluck S."/>
            <person name="Chertkov O."/>
            <person name="Brettin T."/>
            <person name="Bruce D."/>
            <person name="Han C."/>
            <person name="Schmutz J."/>
            <person name="Larimer F."/>
            <person name="Land M."/>
            <person name="Hauser L."/>
            <person name="Kyrpides N."/>
            <person name="Mikhailova N."/>
            <person name="Shelobolina E."/>
            <person name="Aklujkar M."/>
            <person name="Lovley D."/>
            <person name="Richardson P."/>
        </authorList>
    </citation>
    <scope>NUCLEOTIDE SEQUENCE [LARGE SCALE GENOMIC DNA]</scope>
    <source>
        <strain evidence="11 12">Rf4</strain>
    </source>
</reference>
<dbReference type="InterPro" id="IPR017850">
    <property type="entry name" value="Alkaline_phosphatase_core_sf"/>
</dbReference>
<feature type="domain" description="Sulfatase N-terminal" evidence="10">
    <location>
        <begin position="276"/>
        <end position="544"/>
    </location>
</feature>
<protein>
    <submittedName>
        <fullName evidence="11">Sulfatase</fullName>
    </submittedName>
</protein>
<feature type="transmembrane region" description="Helical" evidence="9">
    <location>
        <begin position="12"/>
        <end position="30"/>
    </location>
</feature>
<dbReference type="GO" id="GO:0046872">
    <property type="term" value="F:metal ion binding"/>
    <property type="evidence" value="ECO:0007669"/>
    <property type="project" value="UniProtKB-KW"/>
</dbReference>
<dbReference type="RefSeq" id="WP_011938527.1">
    <property type="nucleotide sequence ID" value="NC_009483.1"/>
</dbReference>
<dbReference type="CDD" id="cd16015">
    <property type="entry name" value="LTA_synthase"/>
    <property type="match status" value="1"/>
</dbReference>
<dbReference type="PIRSF" id="PIRSF005091">
    <property type="entry name" value="Mmb_sulf_HI1246"/>
    <property type="match status" value="1"/>
</dbReference>
<dbReference type="Gene3D" id="3.30.1120.80">
    <property type="match status" value="1"/>
</dbReference>
<evidence type="ECO:0000256" key="2">
    <source>
        <dbReference type="ARBA" id="ARBA00022475"/>
    </source>
</evidence>
<evidence type="ECO:0000256" key="9">
    <source>
        <dbReference type="SAM" id="Phobius"/>
    </source>
</evidence>
<comment type="subcellular location">
    <subcellularLocation>
        <location evidence="1">Cell membrane</location>
        <topology evidence="1">Multi-pass membrane protein</topology>
    </subcellularLocation>
</comment>
<feature type="active site" evidence="6">
    <location>
        <position position="323"/>
    </location>
</feature>
<dbReference type="InterPro" id="IPR012160">
    <property type="entry name" value="LtaS-like"/>
</dbReference>
<evidence type="ECO:0000256" key="7">
    <source>
        <dbReference type="PIRSR" id="PIRSR005091-2"/>
    </source>
</evidence>
<evidence type="ECO:0000313" key="11">
    <source>
        <dbReference type="EMBL" id="ABQ25820.1"/>
    </source>
</evidence>
<feature type="binding site" evidence="8">
    <location>
        <position position="323"/>
    </location>
    <ligand>
        <name>Mn(2+)</name>
        <dbReference type="ChEBI" id="CHEBI:29035"/>
    </ligand>
</feature>
<gene>
    <name evidence="11" type="ordered locus">Gura_1625</name>
</gene>
<keyword evidence="5 9" id="KW-0472">Membrane</keyword>
<dbReference type="GO" id="GO:0005886">
    <property type="term" value="C:plasma membrane"/>
    <property type="evidence" value="ECO:0007669"/>
    <property type="project" value="UniProtKB-SubCell"/>
</dbReference>
<sequence length="635" mass="72442">MLSKNRYRSLFTLLLIVLVFSFLIRTILLIKSLPNLDLTPLLLAKIYGVGLFFDCVTFTYAAIPFVLFAVILPDKVFNSKWFRPFAYIVCFVLTYLMLFDAVAEYTFFDEFATRFNFIAVDYLIYTSEVVRNIRESYPVNWILAAIFLLNIFVFLSVKKHLDRSFTAKSRFGERLKTGLVFLALPILSFAFVDLSLSHISPNNYADELAGNGIYNLFAAFRNNELDFNKFYVTKDNKVALARLRGLVQEKNNHFAGRDSSNIARVIEHQGQEKRLNVIVVIEESLSAEYLTAFGNKKGLTPNLDRLSGESLFFTHLYATGTRTVRGLEAITLAIPPLPGTSIVKRPKNENFFSWGSVMKDKGYDNKFIYAGHGYFDNMNYFFANNGFATVDRLNFANDEVTFTNAWGVCDEDLFNKVIKEAGKSHQQKKPFFSVVMTTSNHRPFTYPEGKIDIPSKTGRDGGIKYADYAIGRLLSEARKQPWFKDTVFVIVADHCAGSARKMALPVKNYEIPLFIYAPALVKPQRIDRMMSQIDIAPTVLGLLNFSYTTKFMGKDILNMEDGQERAFISTYQKLGFIEGDKLLVLGPKKEAEYFSFSRQDGKTTEIKPQDGLLLDALAYYQGTNYIYKNRLNRLQ</sequence>
<feature type="transmembrane region" description="Helical" evidence="9">
    <location>
        <begin position="139"/>
        <end position="157"/>
    </location>
</feature>
<organism evidence="11 12">
    <name type="scientific">Geotalea uraniireducens (strain Rf4)</name>
    <name type="common">Geobacter uraniireducens</name>
    <dbReference type="NCBI Taxonomy" id="351605"/>
    <lineage>
        <taxon>Bacteria</taxon>
        <taxon>Pseudomonadati</taxon>
        <taxon>Thermodesulfobacteriota</taxon>
        <taxon>Desulfuromonadia</taxon>
        <taxon>Geobacterales</taxon>
        <taxon>Geobacteraceae</taxon>
        <taxon>Geotalea</taxon>
    </lineage>
</organism>
<name>A5GEG5_GEOUR</name>
<proteinExistence type="predicted"/>
<evidence type="ECO:0000256" key="6">
    <source>
        <dbReference type="PIRSR" id="PIRSR005091-1"/>
    </source>
</evidence>
<dbReference type="Proteomes" id="UP000006695">
    <property type="component" value="Chromosome"/>
</dbReference>
<evidence type="ECO:0000259" key="10">
    <source>
        <dbReference type="Pfam" id="PF00884"/>
    </source>
</evidence>
<keyword evidence="2" id="KW-1003">Cell membrane</keyword>
<dbReference type="InterPro" id="IPR050448">
    <property type="entry name" value="OpgB/LTA_synthase_biosynth"/>
</dbReference>
<feature type="binding site" evidence="7">
    <location>
        <position position="441"/>
    </location>
    <ligand>
        <name>substrate</name>
    </ligand>
</feature>
<dbReference type="HOGENOM" id="CLU_014653_1_0_7"/>
<dbReference type="AlphaFoldDB" id="A5GEG5"/>
<evidence type="ECO:0000256" key="1">
    <source>
        <dbReference type="ARBA" id="ARBA00004651"/>
    </source>
</evidence>